<reference evidence="2" key="2">
    <citation type="journal article" date="2008" name="Nucleic Acids Res.">
        <title>The rice annotation project database (RAP-DB): 2008 update.</title>
        <authorList>
            <consortium name="The rice annotation project (RAP)"/>
        </authorList>
    </citation>
    <scope>GENOME REANNOTATION</scope>
    <source>
        <strain evidence="2">cv. Nipponbare</strain>
    </source>
</reference>
<gene>
    <name evidence="1" type="ordered locus">Os02g0606400</name>
</gene>
<dbReference type="EMBL" id="AP008208">
    <property type="protein sequence ID" value="BAF09292.1"/>
    <property type="molecule type" value="Genomic_DNA"/>
</dbReference>
<proteinExistence type="predicted"/>
<evidence type="ECO:0000313" key="1">
    <source>
        <dbReference type="EMBL" id="BAF09292.1"/>
    </source>
</evidence>
<feature type="non-terminal residue" evidence="1">
    <location>
        <position position="1"/>
    </location>
</feature>
<sequence length="208" mass="21524">RRRSPERGERAAAHHLLELEEVDAAVAVPVDLADHAAAVLRRPALLDPQRRQHGAQLVHGDEPVAVPVEHVERLAHARLIHVAGAAAAAAAAVDAHDGLVQLGELVHVDAPVAVGVDAGDGGGELLPVHGHPEPLQRLRQLLPGDPAVAVTVEQLEHPPELRLLVARHPLAAGRRPPPLAGGAAGCTYGHRGACGREASEAAVVVVVG</sequence>
<name>Q0DZP6_ORYSJ</name>
<accession>Q0DZP6</accession>
<protein>
    <submittedName>
        <fullName evidence="1">Os02g0606400 protein</fullName>
    </submittedName>
</protein>
<reference evidence="1 2" key="1">
    <citation type="journal article" date="2005" name="Nature">
        <title>The map-based sequence of the rice genome.</title>
        <authorList>
            <consortium name="International rice genome sequencing project (IRGSP)"/>
            <person name="Matsumoto T."/>
            <person name="Wu J."/>
            <person name="Kanamori H."/>
            <person name="Katayose Y."/>
            <person name="Fujisawa M."/>
            <person name="Namiki N."/>
            <person name="Mizuno H."/>
            <person name="Yamamoto K."/>
            <person name="Antonio B.A."/>
            <person name="Baba T."/>
            <person name="Sakata K."/>
            <person name="Nagamura Y."/>
            <person name="Aoki H."/>
            <person name="Arikawa K."/>
            <person name="Arita K."/>
            <person name="Bito T."/>
            <person name="Chiden Y."/>
            <person name="Fujitsuka N."/>
            <person name="Fukunaka R."/>
            <person name="Hamada M."/>
            <person name="Harada C."/>
            <person name="Hayashi A."/>
            <person name="Hijishita S."/>
            <person name="Honda M."/>
            <person name="Hosokawa S."/>
            <person name="Ichikawa Y."/>
            <person name="Idonuma A."/>
            <person name="Iijima M."/>
            <person name="Ikeda M."/>
            <person name="Ikeno M."/>
            <person name="Ito K."/>
            <person name="Ito S."/>
            <person name="Ito T."/>
            <person name="Ito Y."/>
            <person name="Ito Y."/>
            <person name="Iwabuchi A."/>
            <person name="Kamiya K."/>
            <person name="Karasawa W."/>
            <person name="Kurita K."/>
            <person name="Katagiri S."/>
            <person name="Kikuta A."/>
            <person name="Kobayashi H."/>
            <person name="Kobayashi N."/>
            <person name="Machita K."/>
            <person name="Maehara T."/>
            <person name="Masukawa M."/>
            <person name="Mizubayashi T."/>
            <person name="Mukai Y."/>
            <person name="Nagasaki H."/>
            <person name="Nagata Y."/>
            <person name="Naito S."/>
            <person name="Nakashima M."/>
            <person name="Nakama Y."/>
            <person name="Nakamichi Y."/>
            <person name="Nakamura M."/>
            <person name="Meguro A."/>
            <person name="Negishi M."/>
            <person name="Ohta I."/>
            <person name="Ohta T."/>
            <person name="Okamoto M."/>
            <person name="Ono N."/>
            <person name="Saji S."/>
            <person name="Sakaguchi M."/>
            <person name="Sakai K."/>
            <person name="Shibata M."/>
            <person name="Shimokawa T."/>
            <person name="Song J."/>
            <person name="Takazaki Y."/>
            <person name="Terasawa K."/>
            <person name="Tsugane M."/>
            <person name="Tsuji K."/>
            <person name="Ueda S."/>
            <person name="Waki K."/>
            <person name="Yamagata H."/>
            <person name="Yamamoto M."/>
            <person name="Yamamoto S."/>
            <person name="Yamane H."/>
            <person name="Yoshiki S."/>
            <person name="Yoshihara R."/>
            <person name="Yukawa K."/>
            <person name="Zhong H."/>
            <person name="Yano M."/>
            <person name="Yuan Q."/>
            <person name="Ouyang S."/>
            <person name="Liu J."/>
            <person name="Jones K.M."/>
            <person name="Gansberger K."/>
            <person name="Moffat K."/>
            <person name="Hill J."/>
            <person name="Bera J."/>
            <person name="Fadrosh D."/>
            <person name="Jin S."/>
            <person name="Johri S."/>
            <person name="Kim M."/>
            <person name="Overton L."/>
            <person name="Reardon M."/>
            <person name="Tsitrin T."/>
            <person name="Vuong H."/>
            <person name="Weaver B."/>
            <person name="Ciecko A."/>
            <person name="Tallon L."/>
            <person name="Jackson J."/>
            <person name="Pai G."/>
            <person name="Aken S.V."/>
            <person name="Utterback T."/>
            <person name="Reidmuller S."/>
            <person name="Feldblyum T."/>
            <person name="Hsiao J."/>
            <person name="Zismann V."/>
            <person name="Iobst S."/>
            <person name="de Vazeille A.R."/>
            <person name="Buell C.R."/>
            <person name="Ying K."/>
            <person name="Li Y."/>
            <person name="Lu T."/>
            <person name="Huang Y."/>
            <person name="Zhao Q."/>
            <person name="Feng Q."/>
            <person name="Zhang L."/>
            <person name="Zhu J."/>
            <person name="Weng Q."/>
            <person name="Mu J."/>
            <person name="Lu Y."/>
            <person name="Fan D."/>
            <person name="Liu Y."/>
            <person name="Guan J."/>
            <person name="Zhang Y."/>
            <person name="Yu S."/>
            <person name="Liu X."/>
            <person name="Zhang Y."/>
            <person name="Hong G."/>
            <person name="Han B."/>
            <person name="Choisne N."/>
            <person name="Demange N."/>
            <person name="Orjeda G."/>
            <person name="Samain S."/>
            <person name="Cattolico L."/>
            <person name="Pelletier E."/>
            <person name="Couloux A."/>
            <person name="Segurens B."/>
            <person name="Wincker P."/>
            <person name="D'Hont A."/>
            <person name="Scarpelli C."/>
            <person name="Weissenbach J."/>
            <person name="Salanoubat M."/>
            <person name="Quetier F."/>
            <person name="Yu Y."/>
            <person name="Kim H.R."/>
            <person name="Rambo T."/>
            <person name="Currie J."/>
            <person name="Collura K."/>
            <person name="Luo M."/>
            <person name="Yang T."/>
            <person name="Ammiraju J.S.S."/>
            <person name="Engler F."/>
            <person name="Soderlund C."/>
            <person name="Wing R.A."/>
            <person name="Palmer L.E."/>
            <person name="de la Bastide M."/>
            <person name="Spiegel L."/>
            <person name="Nascimento L."/>
            <person name="Zutavern T."/>
            <person name="O'Shaughnessy A."/>
            <person name="Dike S."/>
            <person name="Dedhia N."/>
            <person name="Preston R."/>
            <person name="Balija V."/>
            <person name="McCombie W.R."/>
            <person name="Chow T."/>
            <person name="Chen H."/>
            <person name="Chung M."/>
            <person name="Chen C."/>
            <person name="Shaw J."/>
            <person name="Wu H."/>
            <person name="Hsiao K."/>
            <person name="Chao Y."/>
            <person name="Chu M."/>
            <person name="Cheng C."/>
            <person name="Hour A."/>
            <person name="Lee P."/>
            <person name="Lin S."/>
            <person name="Lin Y."/>
            <person name="Liou J."/>
            <person name="Liu S."/>
            <person name="Hsing Y."/>
            <person name="Raghuvanshi S."/>
            <person name="Mohanty A."/>
            <person name="Bharti A.K."/>
            <person name="Gaur A."/>
            <person name="Gupta V."/>
            <person name="Kumar D."/>
            <person name="Ravi V."/>
            <person name="Vij S."/>
            <person name="Kapur A."/>
            <person name="Khurana P."/>
            <person name="Khurana P."/>
            <person name="Khurana J.P."/>
            <person name="Tyagi A.K."/>
            <person name="Gaikwad K."/>
            <person name="Singh A."/>
            <person name="Dalal V."/>
            <person name="Srivastava S."/>
            <person name="Dixit A."/>
            <person name="Pal A.K."/>
            <person name="Ghazi I.A."/>
            <person name="Yadav M."/>
            <person name="Pandit A."/>
            <person name="Bhargava A."/>
            <person name="Sureshbabu K."/>
            <person name="Batra K."/>
            <person name="Sharma T.R."/>
            <person name="Mohapatra T."/>
            <person name="Singh N.K."/>
            <person name="Messing J."/>
            <person name="Nelson A.B."/>
            <person name="Fuks G."/>
            <person name="Kavchok S."/>
            <person name="Keizer G."/>
            <person name="Linton E."/>
            <person name="Llaca V."/>
            <person name="Song R."/>
            <person name="Tanyolac B."/>
            <person name="Young S."/>
            <person name="Ho-Il K."/>
            <person name="Hahn J.H."/>
            <person name="Sangsakoo G."/>
            <person name="Vanavichit A."/>
            <person name="de Mattos Luiz.A.T."/>
            <person name="Zimmer P.D."/>
            <person name="Malone G."/>
            <person name="Dellagostin O."/>
            <person name="de Oliveira A.C."/>
            <person name="Bevan M."/>
            <person name="Bancroft I."/>
            <person name="Minx P."/>
            <person name="Cordum H."/>
            <person name="Wilson R."/>
            <person name="Cheng Z."/>
            <person name="Jin W."/>
            <person name="Jiang J."/>
            <person name="Leong S.A."/>
            <person name="Iwama H."/>
            <person name="Gojobori T."/>
            <person name="Itoh T."/>
            <person name="Niimura Y."/>
            <person name="Fujii Y."/>
            <person name="Habara T."/>
            <person name="Sakai H."/>
            <person name="Sato Y."/>
            <person name="Wilson G."/>
            <person name="Kumar K."/>
            <person name="McCouch S."/>
            <person name="Juretic N."/>
            <person name="Hoen D."/>
            <person name="Wright S."/>
            <person name="Bruskiewich R."/>
            <person name="Bureau T."/>
            <person name="Miyao A."/>
            <person name="Hirochika H."/>
            <person name="Nishikawa T."/>
            <person name="Kadowaki K."/>
            <person name="Sugiura M."/>
            <person name="Burr B."/>
            <person name="Sasaki T."/>
        </authorList>
    </citation>
    <scope>NUCLEOTIDE SEQUENCE [LARGE SCALE GENOMIC DNA]</scope>
    <source>
        <strain evidence="2">cv. Nipponbare</strain>
    </source>
</reference>
<dbReference type="Proteomes" id="UP000000763">
    <property type="component" value="Chromosome 2"/>
</dbReference>
<feature type="non-terminal residue" evidence="1">
    <location>
        <position position="208"/>
    </location>
</feature>
<organism evidence="1 2">
    <name type="scientific">Oryza sativa subsp. japonica</name>
    <name type="common">Rice</name>
    <dbReference type="NCBI Taxonomy" id="39947"/>
    <lineage>
        <taxon>Eukaryota</taxon>
        <taxon>Viridiplantae</taxon>
        <taxon>Streptophyta</taxon>
        <taxon>Embryophyta</taxon>
        <taxon>Tracheophyta</taxon>
        <taxon>Spermatophyta</taxon>
        <taxon>Magnoliopsida</taxon>
        <taxon>Liliopsida</taxon>
        <taxon>Poales</taxon>
        <taxon>Poaceae</taxon>
        <taxon>BOP clade</taxon>
        <taxon>Oryzoideae</taxon>
        <taxon>Oryzeae</taxon>
        <taxon>Oryzinae</taxon>
        <taxon>Oryza</taxon>
        <taxon>Oryza sativa</taxon>
    </lineage>
</organism>
<dbReference type="KEGG" id="dosa:Os02g0606400"/>
<evidence type="ECO:0000313" key="2">
    <source>
        <dbReference type="Proteomes" id="UP000000763"/>
    </source>
</evidence>
<dbReference type="AlphaFoldDB" id="Q0DZP6"/>